<accession>A0A9Q0GMH4</accession>
<proteinExistence type="predicted"/>
<feature type="domain" description="SPARK" evidence="2">
    <location>
        <begin position="30"/>
        <end position="132"/>
    </location>
</feature>
<name>A0A9Q0GMH4_9MAGN</name>
<keyword evidence="1" id="KW-0732">Signal</keyword>
<evidence type="ECO:0000256" key="1">
    <source>
        <dbReference type="SAM" id="SignalP"/>
    </source>
</evidence>
<protein>
    <recommendedName>
        <fullName evidence="2">SPARK domain-containing protein</fullName>
    </recommendedName>
</protein>
<keyword evidence="4" id="KW-1185">Reference proteome</keyword>
<dbReference type="OrthoDB" id="122279at2759"/>
<comment type="caution">
    <text evidence="3">The sequence shown here is derived from an EMBL/GenBank/DDBJ whole genome shotgun (WGS) entry which is preliminary data.</text>
</comment>
<organism evidence="3 4">
    <name type="scientific">Protea cynaroides</name>
    <dbReference type="NCBI Taxonomy" id="273540"/>
    <lineage>
        <taxon>Eukaryota</taxon>
        <taxon>Viridiplantae</taxon>
        <taxon>Streptophyta</taxon>
        <taxon>Embryophyta</taxon>
        <taxon>Tracheophyta</taxon>
        <taxon>Spermatophyta</taxon>
        <taxon>Magnoliopsida</taxon>
        <taxon>Proteales</taxon>
        <taxon>Proteaceae</taxon>
        <taxon>Protea</taxon>
    </lineage>
</organism>
<dbReference type="EMBL" id="JAMYWD010000012">
    <property type="protein sequence ID" value="KAJ4950130.1"/>
    <property type="molecule type" value="Genomic_DNA"/>
</dbReference>
<feature type="signal peptide" evidence="1">
    <location>
        <begin position="1"/>
        <end position="26"/>
    </location>
</feature>
<dbReference type="Proteomes" id="UP001141806">
    <property type="component" value="Unassembled WGS sequence"/>
</dbReference>
<dbReference type="AlphaFoldDB" id="A0A9Q0GMH4"/>
<dbReference type="InterPro" id="IPR043891">
    <property type="entry name" value="SPARK"/>
</dbReference>
<evidence type="ECO:0000313" key="4">
    <source>
        <dbReference type="Proteomes" id="UP001141806"/>
    </source>
</evidence>
<dbReference type="Pfam" id="PF19160">
    <property type="entry name" value="SPARK"/>
    <property type="match status" value="1"/>
</dbReference>
<reference evidence="3" key="1">
    <citation type="journal article" date="2023" name="Plant J.">
        <title>The genome of the king protea, Protea cynaroides.</title>
        <authorList>
            <person name="Chang J."/>
            <person name="Duong T.A."/>
            <person name="Schoeman C."/>
            <person name="Ma X."/>
            <person name="Roodt D."/>
            <person name="Barker N."/>
            <person name="Li Z."/>
            <person name="Van de Peer Y."/>
            <person name="Mizrachi E."/>
        </authorList>
    </citation>
    <scope>NUCLEOTIDE SEQUENCE</scope>
    <source>
        <tissue evidence="3">Young leaves</tissue>
    </source>
</reference>
<gene>
    <name evidence="3" type="ORF">NE237_026962</name>
</gene>
<evidence type="ECO:0000259" key="2">
    <source>
        <dbReference type="Pfam" id="PF19160"/>
    </source>
</evidence>
<feature type="chain" id="PRO_5040114386" description="SPARK domain-containing protein" evidence="1">
    <location>
        <begin position="27"/>
        <end position="148"/>
    </location>
</feature>
<sequence length="148" mass="16278">MKLQYGFLFLKLVSFLTITAPNSVSPSTTNISSCPMDLGYVQTMPWDSSACKNYNNGNRRDCCQTLLSVYGIAFPLRLKDTSLFQLPDLNTSEACLHDFQSKLDFLSHPSDLASSCLKTLNGSSSLLMSLQESKPTKNGLTSSDPLHI</sequence>
<evidence type="ECO:0000313" key="3">
    <source>
        <dbReference type="EMBL" id="KAJ4950130.1"/>
    </source>
</evidence>